<dbReference type="InterPro" id="IPR000286">
    <property type="entry name" value="HDACs"/>
</dbReference>
<dbReference type="Gene3D" id="3.40.800.20">
    <property type="entry name" value="Histone deacetylase domain"/>
    <property type="match status" value="1"/>
</dbReference>
<dbReference type="Proteomes" id="UP000427769">
    <property type="component" value="Chromosome"/>
</dbReference>
<dbReference type="Pfam" id="PF00583">
    <property type="entry name" value="Acetyltransf_1"/>
    <property type="match status" value="1"/>
</dbReference>
<dbReference type="GO" id="GO:0016747">
    <property type="term" value="F:acyltransferase activity, transferring groups other than amino-acyl groups"/>
    <property type="evidence" value="ECO:0007669"/>
    <property type="project" value="InterPro"/>
</dbReference>
<dbReference type="PRINTS" id="PR01270">
    <property type="entry name" value="HDASUPER"/>
</dbReference>
<dbReference type="Gene3D" id="3.40.630.30">
    <property type="match status" value="2"/>
</dbReference>
<evidence type="ECO:0000256" key="3">
    <source>
        <dbReference type="ARBA" id="ARBA00022723"/>
    </source>
</evidence>
<accession>A0A5K7Z943</accession>
<dbReference type="KEGG" id="dwd:DSCW_40860"/>
<evidence type="ECO:0000256" key="1">
    <source>
        <dbReference type="ARBA" id="ARBA00001947"/>
    </source>
</evidence>
<dbReference type="InterPro" id="IPR023696">
    <property type="entry name" value="Ureohydrolase_dom_sf"/>
</dbReference>
<dbReference type="GO" id="GO:0040029">
    <property type="term" value="P:epigenetic regulation of gene expression"/>
    <property type="evidence" value="ECO:0007669"/>
    <property type="project" value="TreeGrafter"/>
</dbReference>
<evidence type="ECO:0000256" key="5">
    <source>
        <dbReference type="ARBA" id="ARBA00022833"/>
    </source>
</evidence>
<gene>
    <name evidence="7" type="ORF">DSCW_40860</name>
</gene>
<comment type="cofactor">
    <cofactor evidence="1">
        <name>Zn(2+)</name>
        <dbReference type="ChEBI" id="CHEBI:29105"/>
    </cofactor>
</comment>
<dbReference type="InterPro" id="IPR016181">
    <property type="entry name" value="Acyl_CoA_acyltransferase"/>
</dbReference>
<feature type="domain" description="N-acetyltransferase" evidence="6">
    <location>
        <begin position="9"/>
        <end position="175"/>
    </location>
</feature>
<proteinExistence type="inferred from homology"/>
<dbReference type="CDD" id="cd10001">
    <property type="entry name" value="HDAC_classII_APAH"/>
    <property type="match status" value="1"/>
</dbReference>
<dbReference type="AlphaFoldDB" id="A0A5K7Z943"/>
<dbReference type="GO" id="GO:0046872">
    <property type="term" value="F:metal ion binding"/>
    <property type="evidence" value="ECO:0007669"/>
    <property type="project" value="UniProtKB-KW"/>
</dbReference>
<dbReference type="Pfam" id="PF00850">
    <property type="entry name" value="Hist_deacetyl"/>
    <property type="match status" value="1"/>
</dbReference>
<sequence length="754" mass="85769">MLKIRRIYDDILSVDQEALKQIKQILRTRFSDVPPEEIDQISEKLRNPFKQRFRTILLIAETMRRRVQGFTMLLHEPVIGFCYLDWIATAKGSTGGGLGSALYDSVRAEAVGLGAKGLFFECLPDERDACDDPTILKQNRDRLRFYERYGARPIIDTAYENPVKPGDTCMPHLVYDGLDRTEPLRLRFARKVVRAVLERKYAAYCPPRYVETVVASFRDDPVNLRPFRYVKPDAVRTTVESRSLEQIALVVNANHDIHHVHERGYVEAPVRVRSILKVLEPSGLFARINPRLFAEKYITAVHDSDLVNYLRRACKEMPEGKSLYPYIFPLRNKTRPPKEPSVLSGYYCIDTFTPINKNAYPAARQGVNCILTAASEILAGRRMAYALVRPPGHHAERRAFGGFCYFNNNAIAAQYLSAHGKVAILDIDYHHGNGQQDIFYRRSDVLTISLHGHPTFAYPYFTGFEEECGEGEGEGFNMNLPLPEKLDGACYLKDLDKALRRIRQFNPQFLVVALGLDTAKGDPTGTWQLLGKDFEANGRRIGELGLPTLLVQEGGYRVRTLGSNALRFFTGLAATGAHPQTKHPPDKERLHGVKWRREVTSQDPERVGRLVDLTGFFHPEEVEVARELVQERLAKGDLSGYHFMMAEQYGRLVGYTCYGPIPCTQKSFDLYWIAVHPDFHRKGLGRRLIVETEALIRKSGGNRIYVDTSQRDQYASTRAFYESCGYRLETVLKDFYAPGDGKVIYCKEMLTEQG</sequence>
<name>A0A5K7Z943_9BACT</name>
<evidence type="ECO:0000259" key="6">
    <source>
        <dbReference type="PROSITE" id="PS51186"/>
    </source>
</evidence>
<dbReference type="CDD" id="cd04301">
    <property type="entry name" value="NAT_SF"/>
    <property type="match status" value="1"/>
</dbReference>
<protein>
    <recommendedName>
        <fullName evidence="6">N-acetyltransferase domain-containing protein</fullName>
    </recommendedName>
</protein>
<dbReference type="GO" id="GO:0004407">
    <property type="term" value="F:histone deacetylase activity"/>
    <property type="evidence" value="ECO:0007669"/>
    <property type="project" value="TreeGrafter"/>
</dbReference>
<dbReference type="OrthoDB" id="9808367at2"/>
<comment type="similarity">
    <text evidence="2">Belongs to the histone deacetylase family.</text>
</comment>
<organism evidence="7 8">
    <name type="scientific">Desulfosarcina widdelii</name>
    <dbReference type="NCBI Taxonomy" id="947919"/>
    <lineage>
        <taxon>Bacteria</taxon>
        <taxon>Pseudomonadati</taxon>
        <taxon>Thermodesulfobacteriota</taxon>
        <taxon>Desulfobacteria</taxon>
        <taxon>Desulfobacterales</taxon>
        <taxon>Desulfosarcinaceae</taxon>
        <taxon>Desulfosarcina</taxon>
    </lineage>
</organism>
<dbReference type="SUPFAM" id="SSF55729">
    <property type="entry name" value="Acyl-CoA N-acyltransferases (Nat)"/>
    <property type="match status" value="2"/>
</dbReference>
<dbReference type="InterPro" id="IPR023801">
    <property type="entry name" value="His_deacetylse_dom"/>
</dbReference>
<dbReference type="PANTHER" id="PTHR10625:SF17">
    <property type="entry name" value="HISTONE DEACETYLASE 8"/>
    <property type="match status" value="1"/>
</dbReference>
<dbReference type="RefSeq" id="WP_155305483.1">
    <property type="nucleotide sequence ID" value="NZ_AP021875.1"/>
</dbReference>
<keyword evidence="8" id="KW-1185">Reference proteome</keyword>
<keyword evidence="5" id="KW-0862">Zinc</keyword>
<dbReference type="EMBL" id="AP021875">
    <property type="protein sequence ID" value="BBO76669.1"/>
    <property type="molecule type" value="Genomic_DNA"/>
</dbReference>
<evidence type="ECO:0000313" key="7">
    <source>
        <dbReference type="EMBL" id="BBO76669.1"/>
    </source>
</evidence>
<keyword evidence="3" id="KW-0479">Metal-binding</keyword>
<feature type="domain" description="N-acetyltransferase" evidence="6">
    <location>
        <begin position="597"/>
        <end position="750"/>
    </location>
</feature>
<dbReference type="PROSITE" id="PS51186">
    <property type="entry name" value="GNAT"/>
    <property type="match status" value="2"/>
</dbReference>
<keyword evidence="4" id="KW-0378">Hydrolase</keyword>
<dbReference type="GO" id="GO:0016787">
    <property type="term" value="F:hydrolase activity"/>
    <property type="evidence" value="ECO:0007669"/>
    <property type="project" value="UniProtKB-KW"/>
</dbReference>
<dbReference type="SUPFAM" id="SSF52768">
    <property type="entry name" value="Arginase/deacetylase"/>
    <property type="match status" value="1"/>
</dbReference>
<dbReference type="PANTHER" id="PTHR10625">
    <property type="entry name" value="HISTONE DEACETYLASE HDAC1-RELATED"/>
    <property type="match status" value="1"/>
</dbReference>
<evidence type="ECO:0000256" key="2">
    <source>
        <dbReference type="ARBA" id="ARBA00005947"/>
    </source>
</evidence>
<dbReference type="InterPro" id="IPR037138">
    <property type="entry name" value="His_deacetylse_dom_sf"/>
</dbReference>
<dbReference type="InterPro" id="IPR000182">
    <property type="entry name" value="GNAT_dom"/>
</dbReference>
<evidence type="ECO:0000313" key="8">
    <source>
        <dbReference type="Proteomes" id="UP000427769"/>
    </source>
</evidence>
<evidence type="ECO:0000256" key="4">
    <source>
        <dbReference type="ARBA" id="ARBA00022801"/>
    </source>
</evidence>
<reference evidence="7 8" key="1">
    <citation type="submission" date="2019-11" db="EMBL/GenBank/DDBJ databases">
        <title>Comparative genomics of hydrocarbon-degrading Desulfosarcina strains.</title>
        <authorList>
            <person name="Watanabe M."/>
            <person name="Kojima H."/>
            <person name="Fukui M."/>
        </authorList>
    </citation>
    <scope>NUCLEOTIDE SEQUENCE [LARGE SCALE GENOMIC DNA]</scope>
    <source>
        <strain evidence="7 8">PP31</strain>
    </source>
</reference>